<evidence type="ECO:0000256" key="2">
    <source>
        <dbReference type="ARBA" id="ARBA00006275"/>
    </source>
</evidence>
<protein>
    <submittedName>
        <fullName evidence="8">Carbohydrate-binding protein SusD</fullName>
    </submittedName>
</protein>
<accession>A0A179DLU2</accession>
<keyword evidence="5" id="KW-0998">Cell outer membrane</keyword>
<organism evidence="8 9">
    <name type="scientific">Pedobacter psychrophilus</name>
    <dbReference type="NCBI Taxonomy" id="1826909"/>
    <lineage>
        <taxon>Bacteria</taxon>
        <taxon>Pseudomonadati</taxon>
        <taxon>Bacteroidota</taxon>
        <taxon>Sphingobacteriia</taxon>
        <taxon>Sphingobacteriales</taxon>
        <taxon>Sphingobacteriaceae</taxon>
        <taxon>Pedobacter</taxon>
    </lineage>
</organism>
<comment type="subcellular location">
    <subcellularLocation>
        <location evidence="1">Cell outer membrane</location>
    </subcellularLocation>
</comment>
<evidence type="ECO:0000313" key="9">
    <source>
        <dbReference type="Proteomes" id="UP000078459"/>
    </source>
</evidence>
<dbReference type="AlphaFoldDB" id="A0A179DLU2"/>
<reference evidence="8 9" key="1">
    <citation type="submission" date="2016-04" db="EMBL/GenBank/DDBJ databases">
        <authorList>
            <person name="Evans L.H."/>
            <person name="Alamgir A."/>
            <person name="Owens N."/>
            <person name="Weber N.D."/>
            <person name="Virtaneva K."/>
            <person name="Barbian K."/>
            <person name="Babar A."/>
            <person name="Rosenke K."/>
        </authorList>
    </citation>
    <scope>NUCLEOTIDE SEQUENCE [LARGE SCALE GENOMIC DNA]</scope>
    <source>
        <strain evidence="8 9">CCM 8644</strain>
    </source>
</reference>
<evidence type="ECO:0000259" key="7">
    <source>
        <dbReference type="Pfam" id="PF14322"/>
    </source>
</evidence>
<dbReference type="PROSITE" id="PS51257">
    <property type="entry name" value="PROKAR_LIPOPROTEIN"/>
    <property type="match status" value="1"/>
</dbReference>
<evidence type="ECO:0000256" key="1">
    <source>
        <dbReference type="ARBA" id="ARBA00004442"/>
    </source>
</evidence>
<evidence type="ECO:0000259" key="6">
    <source>
        <dbReference type="Pfam" id="PF07980"/>
    </source>
</evidence>
<dbReference type="OrthoDB" id="691231at2"/>
<dbReference type="InterPro" id="IPR012944">
    <property type="entry name" value="SusD_RagB_dom"/>
</dbReference>
<feature type="domain" description="SusD-like N-terminal" evidence="7">
    <location>
        <begin position="82"/>
        <end position="236"/>
    </location>
</feature>
<comment type="caution">
    <text evidence="8">The sequence shown here is derived from an EMBL/GenBank/DDBJ whole genome shotgun (WGS) entry which is preliminary data.</text>
</comment>
<keyword evidence="9" id="KW-1185">Reference proteome</keyword>
<evidence type="ECO:0000256" key="5">
    <source>
        <dbReference type="ARBA" id="ARBA00023237"/>
    </source>
</evidence>
<sequence>MKKIIYILSLNVIIIMAGCQKLDRDFVTSLTREQINATYGNKSNEVLGLYNFIPDGMLYIGGNAMMASASDEAEHTFERSTIQSFNNGSWNQFNNPDNVWGNYYTGIRKANQVIVSLDDVDLEQFRLDPSPSAQGTFLSRTADIKRWKYEARFLRAYFYFELIKRYGGVPLLKESIGLDTDFTTLKRNTLQECVDFISSECDSAALQLPLPYTDVNDIGRRATKFAALALKSRVLLYAASDLFNTPTWAGGYSNPELISLNGVNRSIRWRAASDAAKACIDAMSTVNLNGSYQGVFNNFNIPEIILAKRTTANNTFERNNSPVGFPSGQGLTTPSQNQVDAYEMKPTGKPISDATSGYNPNNPYQNRDPRLGFTVALNNVNFGTPVRPVESFVGGLDGFPLPNATKTGYYLRKYIQESLNVQQNQTGVHSWIVFRLPELFLNYAEALNEVDPGNPDIKTYVDRVRARSTVAMPALPAGLLQLDMRNRIKNERRVEFAFEDHRFWDVRRWMEAPLYFNTPLRGVTITRTSPTVFSYNFINVENRVFEPKMYLYPIPQSDVNIATGILQNPLWN</sequence>
<feature type="domain" description="RagB/SusD" evidence="6">
    <location>
        <begin position="303"/>
        <end position="571"/>
    </location>
</feature>
<dbReference type="InterPro" id="IPR033985">
    <property type="entry name" value="SusD-like_N"/>
</dbReference>
<name>A0A179DLU2_9SPHI</name>
<dbReference type="GO" id="GO:0009279">
    <property type="term" value="C:cell outer membrane"/>
    <property type="evidence" value="ECO:0007669"/>
    <property type="project" value="UniProtKB-SubCell"/>
</dbReference>
<evidence type="ECO:0000256" key="4">
    <source>
        <dbReference type="ARBA" id="ARBA00023136"/>
    </source>
</evidence>
<keyword evidence="3" id="KW-0732">Signal</keyword>
<keyword evidence="4" id="KW-0472">Membrane</keyword>
<dbReference type="STRING" id="1826909.A5893_02545"/>
<dbReference type="Gene3D" id="1.25.40.390">
    <property type="match status" value="1"/>
</dbReference>
<dbReference type="Pfam" id="PF14322">
    <property type="entry name" value="SusD-like_3"/>
    <property type="match status" value="1"/>
</dbReference>
<dbReference type="Pfam" id="PF07980">
    <property type="entry name" value="SusD_RagB"/>
    <property type="match status" value="1"/>
</dbReference>
<dbReference type="SUPFAM" id="SSF48452">
    <property type="entry name" value="TPR-like"/>
    <property type="match status" value="1"/>
</dbReference>
<comment type="similarity">
    <text evidence="2">Belongs to the SusD family.</text>
</comment>
<evidence type="ECO:0000256" key="3">
    <source>
        <dbReference type="ARBA" id="ARBA00022729"/>
    </source>
</evidence>
<proteinExistence type="inferred from homology"/>
<reference evidence="8 9" key="2">
    <citation type="submission" date="2016-06" db="EMBL/GenBank/DDBJ databases">
        <title>Pedobacter psychrophilus sp. nov., isolated from Antarctic fragmentary rock.</title>
        <authorList>
            <person name="Svec P."/>
        </authorList>
    </citation>
    <scope>NUCLEOTIDE SEQUENCE [LARGE SCALE GENOMIC DNA]</scope>
    <source>
        <strain evidence="8 9">CCM 8644</strain>
    </source>
</reference>
<evidence type="ECO:0000313" key="8">
    <source>
        <dbReference type="EMBL" id="OAQ42015.1"/>
    </source>
</evidence>
<dbReference type="Proteomes" id="UP000078459">
    <property type="component" value="Unassembled WGS sequence"/>
</dbReference>
<gene>
    <name evidence="8" type="ORF">A5893_02545</name>
</gene>
<dbReference type="EMBL" id="LWHJ01000011">
    <property type="protein sequence ID" value="OAQ42015.1"/>
    <property type="molecule type" value="Genomic_DNA"/>
</dbReference>
<dbReference type="RefSeq" id="WP_068821046.1">
    <property type="nucleotide sequence ID" value="NZ_LWHJ01000011.1"/>
</dbReference>
<dbReference type="InterPro" id="IPR011990">
    <property type="entry name" value="TPR-like_helical_dom_sf"/>
</dbReference>